<protein>
    <submittedName>
        <fullName evidence="2">Uncharacterized protein</fullName>
    </submittedName>
</protein>
<feature type="transmembrane region" description="Helical" evidence="1">
    <location>
        <begin position="6"/>
        <end position="26"/>
    </location>
</feature>
<gene>
    <name evidence="2" type="ORF">BCF33_1569</name>
</gene>
<feature type="transmembrane region" description="Helical" evidence="1">
    <location>
        <begin position="65"/>
        <end position="83"/>
    </location>
</feature>
<evidence type="ECO:0000313" key="2">
    <source>
        <dbReference type="EMBL" id="PRY92715.1"/>
    </source>
</evidence>
<dbReference type="OrthoDB" id="7632202at2"/>
<evidence type="ECO:0000313" key="3">
    <source>
        <dbReference type="Proteomes" id="UP000238801"/>
    </source>
</evidence>
<dbReference type="Proteomes" id="UP000238801">
    <property type="component" value="Unassembled WGS sequence"/>
</dbReference>
<sequence>MLPILRLMLFAFAVLTAIYVCLSLYARDRRREALETEWHRLKVGEKDDYVRDGLVAYQGTLRRHLLGWVYALPLSLLLLAIWMTDD</sequence>
<organism evidence="2 3">
    <name type="scientific">Hasllibacter halocynthiae</name>
    <dbReference type="NCBI Taxonomy" id="595589"/>
    <lineage>
        <taxon>Bacteria</taxon>
        <taxon>Pseudomonadati</taxon>
        <taxon>Pseudomonadota</taxon>
        <taxon>Alphaproteobacteria</taxon>
        <taxon>Rhodobacterales</taxon>
        <taxon>Roseobacteraceae</taxon>
        <taxon>Hasllibacter</taxon>
    </lineage>
</organism>
<comment type="caution">
    <text evidence="2">The sequence shown here is derived from an EMBL/GenBank/DDBJ whole genome shotgun (WGS) entry which is preliminary data.</text>
</comment>
<evidence type="ECO:0000256" key="1">
    <source>
        <dbReference type="SAM" id="Phobius"/>
    </source>
</evidence>
<proteinExistence type="predicted"/>
<accession>A0A2T0X1E7</accession>
<keyword evidence="3" id="KW-1185">Reference proteome</keyword>
<keyword evidence="1" id="KW-0812">Transmembrane</keyword>
<name>A0A2T0X1E7_9RHOB</name>
<dbReference type="EMBL" id="PVTT01000002">
    <property type="protein sequence ID" value="PRY92715.1"/>
    <property type="molecule type" value="Genomic_DNA"/>
</dbReference>
<dbReference type="AlphaFoldDB" id="A0A2T0X1E7"/>
<keyword evidence="1" id="KW-0472">Membrane</keyword>
<reference evidence="2 3" key="1">
    <citation type="submission" date="2018-03" db="EMBL/GenBank/DDBJ databases">
        <title>Genomic Encyclopedia of Archaeal and Bacterial Type Strains, Phase II (KMG-II): from individual species to whole genera.</title>
        <authorList>
            <person name="Goeker M."/>
        </authorList>
    </citation>
    <scope>NUCLEOTIDE SEQUENCE [LARGE SCALE GENOMIC DNA]</scope>
    <source>
        <strain evidence="2 3">DSM 29318</strain>
    </source>
</reference>
<dbReference type="RefSeq" id="WP_106160389.1">
    <property type="nucleotide sequence ID" value="NZ_PVTT01000002.1"/>
</dbReference>
<keyword evidence="1" id="KW-1133">Transmembrane helix</keyword>